<dbReference type="Proteomes" id="UP000000600">
    <property type="component" value="Unassembled WGS sequence"/>
</dbReference>
<reference evidence="2 3" key="1">
    <citation type="journal article" date="2006" name="Nature">
        <title>Global trends of whole-genome duplications revealed by the ciliate Paramecium tetraurelia.</title>
        <authorList>
            <consortium name="Genoscope"/>
            <person name="Aury J.-M."/>
            <person name="Jaillon O."/>
            <person name="Duret L."/>
            <person name="Noel B."/>
            <person name="Jubin C."/>
            <person name="Porcel B.M."/>
            <person name="Segurens B."/>
            <person name="Daubin V."/>
            <person name="Anthouard V."/>
            <person name="Aiach N."/>
            <person name="Arnaiz O."/>
            <person name="Billaut A."/>
            <person name="Beisson J."/>
            <person name="Blanc I."/>
            <person name="Bouhouche K."/>
            <person name="Camara F."/>
            <person name="Duharcourt S."/>
            <person name="Guigo R."/>
            <person name="Gogendeau D."/>
            <person name="Katinka M."/>
            <person name="Keller A.-M."/>
            <person name="Kissmehl R."/>
            <person name="Klotz C."/>
            <person name="Koll F."/>
            <person name="Le Moue A."/>
            <person name="Lepere C."/>
            <person name="Malinsky S."/>
            <person name="Nowacki M."/>
            <person name="Nowak J.K."/>
            <person name="Plattner H."/>
            <person name="Poulain J."/>
            <person name="Ruiz F."/>
            <person name="Serrano V."/>
            <person name="Zagulski M."/>
            <person name="Dessen P."/>
            <person name="Betermier M."/>
            <person name="Weissenbach J."/>
            <person name="Scarpelli C."/>
            <person name="Schachter V."/>
            <person name="Sperling L."/>
            <person name="Meyer E."/>
            <person name="Cohen J."/>
            <person name="Wincker P."/>
        </authorList>
    </citation>
    <scope>NUCLEOTIDE SEQUENCE [LARGE SCALE GENOMIC DNA]</scope>
    <source>
        <strain evidence="2 3">Stock d4-2</strain>
    </source>
</reference>
<organism evidence="2 3">
    <name type="scientific">Paramecium tetraurelia</name>
    <dbReference type="NCBI Taxonomy" id="5888"/>
    <lineage>
        <taxon>Eukaryota</taxon>
        <taxon>Sar</taxon>
        <taxon>Alveolata</taxon>
        <taxon>Ciliophora</taxon>
        <taxon>Intramacronucleata</taxon>
        <taxon>Oligohymenophorea</taxon>
        <taxon>Peniculida</taxon>
        <taxon>Parameciidae</taxon>
        <taxon>Paramecium</taxon>
    </lineage>
</organism>
<feature type="coiled-coil region" evidence="1">
    <location>
        <begin position="65"/>
        <end position="92"/>
    </location>
</feature>
<dbReference type="RefSeq" id="XP_001424761.1">
    <property type="nucleotide sequence ID" value="XM_001424724.1"/>
</dbReference>
<dbReference type="GeneID" id="5010545"/>
<name>A0BFP6_PARTE</name>
<keyword evidence="1" id="KW-0175">Coiled coil</keyword>
<evidence type="ECO:0000313" key="3">
    <source>
        <dbReference type="Proteomes" id="UP000000600"/>
    </source>
</evidence>
<dbReference type="EMBL" id="CT867991">
    <property type="protein sequence ID" value="CAK57363.1"/>
    <property type="molecule type" value="Genomic_DNA"/>
</dbReference>
<keyword evidence="3" id="KW-1185">Reference proteome</keyword>
<protein>
    <submittedName>
        <fullName evidence="2">Uncharacterized protein</fullName>
    </submittedName>
</protein>
<proteinExistence type="predicted"/>
<dbReference type="InParanoid" id="A0BFP6"/>
<evidence type="ECO:0000313" key="2">
    <source>
        <dbReference type="EMBL" id="CAK57363.1"/>
    </source>
</evidence>
<accession>A0BFP6</accession>
<evidence type="ECO:0000256" key="1">
    <source>
        <dbReference type="SAM" id="Coils"/>
    </source>
</evidence>
<dbReference type="AlphaFoldDB" id="A0BFP6"/>
<sequence length="142" mass="17074">MLQIREGFKKVEINSQVKTQMQRKFSLAQRNINHLNRNYIYVCLQVTDIIGEMLEEDLHNQLMRYETFLAQKAKSKRKLQLLQDQNREEQMSRNTGLNKEVEENLKLLYLFTKETFHIVQMKVLTSSKKIQMLKNLQRVQEN</sequence>
<gene>
    <name evidence="2" type="ORF">GSPATT00028398001</name>
</gene>
<dbReference type="HOGENOM" id="CLU_1819555_0_0_1"/>
<dbReference type="KEGG" id="ptm:GSPATT00028398001"/>